<evidence type="ECO:0000313" key="7">
    <source>
        <dbReference type="EMBL" id="MBO0481009.1"/>
    </source>
</evidence>
<proteinExistence type="inferred from homology"/>
<dbReference type="PANTHER" id="PTHR12867:SF6">
    <property type="entry name" value="N-ACETYLGLUCOSAMINYLDIPHOSPHODOLICHOL N-ACETYLGLUCOSAMINYLTRANSFERASE"/>
    <property type="match status" value="1"/>
</dbReference>
<feature type="domain" description="Glycosyl transferase family 28 C-terminal" evidence="6">
    <location>
        <begin position="1"/>
        <end position="147"/>
    </location>
</feature>
<dbReference type="Proteomes" id="UP000664832">
    <property type="component" value="Unassembled WGS sequence"/>
</dbReference>
<sequence length="161" mass="18130">MIFITLGSQKFQFNRLLEAVDKLIEQGWITDPVFAQIGASDYQPKNFEFQPFLTRKLFQSMIHEASVILTHGGSGAIVSGLKAHKKVIAVPRLQCYGEHIDNHQIQIVESFAKTGYIIAVTELSELAATITAIEEQKLKTFQSNNEHFIQNLSMLLEDNHA</sequence>
<keyword evidence="5" id="KW-0256">Endoplasmic reticulum</keyword>
<keyword evidence="8" id="KW-1185">Reference proteome</keyword>
<comment type="subcellular location">
    <subcellularLocation>
        <location evidence="1">Endoplasmic reticulum</location>
    </subcellularLocation>
</comment>
<dbReference type="RefSeq" id="WP_206897840.1">
    <property type="nucleotide sequence ID" value="NZ_JAFLWI010000002.1"/>
</dbReference>
<evidence type="ECO:0000256" key="5">
    <source>
        <dbReference type="ARBA" id="ARBA00022824"/>
    </source>
</evidence>
<evidence type="ECO:0000256" key="1">
    <source>
        <dbReference type="ARBA" id="ARBA00004240"/>
    </source>
</evidence>
<comment type="caution">
    <text evidence="7">The sequence shown here is derived from an EMBL/GenBank/DDBJ whole genome shotgun (WGS) entry which is preliminary data.</text>
</comment>
<dbReference type="Pfam" id="PF04101">
    <property type="entry name" value="Glyco_tran_28_C"/>
    <property type="match status" value="1"/>
</dbReference>
<gene>
    <name evidence="7" type="ORF">JZO71_01560</name>
</gene>
<accession>A0ABS3HX21</accession>
<organism evidence="7 8">
    <name type="scientific">Candidatus Enterococcus courvalinii</name>
    <dbReference type="NCBI Taxonomy" id="2815329"/>
    <lineage>
        <taxon>Bacteria</taxon>
        <taxon>Bacillati</taxon>
        <taxon>Bacillota</taxon>
        <taxon>Bacilli</taxon>
        <taxon>Lactobacillales</taxon>
        <taxon>Enterococcaceae</taxon>
        <taxon>Enterococcus</taxon>
    </lineage>
</organism>
<evidence type="ECO:0000256" key="4">
    <source>
        <dbReference type="ARBA" id="ARBA00022679"/>
    </source>
</evidence>
<dbReference type="InterPro" id="IPR048097">
    <property type="entry name" value="Cps14G-like"/>
</dbReference>
<name>A0ABS3HX21_9ENTE</name>
<protein>
    <submittedName>
        <fullName evidence="7">Beta(1,3)galactosyltransferase EpsH</fullName>
    </submittedName>
</protein>
<dbReference type="EMBL" id="JAFLWI010000002">
    <property type="protein sequence ID" value="MBO0481009.1"/>
    <property type="molecule type" value="Genomic_DNA"/>
</dbReference>
<reference evidence="7 8" key="1">
    <citation type="submission" date="2021-03" db="EMBL/GenBank/DDBJ databases">
        <title>Enterococcal diversity collection.</title>
        <authorList>
            <person name="Gilmore M.S."/>
            <person name="Schwartzman J."/>
            <person name="Van Tyne D."/>
            <person name="Martin M."/>
            <person name="Earl A.M."/>
            <person name="Manson A.L."/>
            <person name="Straub T."/>
            <person name="Salamzade R."/>
            <person name="Saavedra J."/>
            <person name="Lebreton F."/>
            <person name="Prichula J."/>
            <person name="Schaufler K."/>
            <person name="Gaca A."/>
            <person name="Sgardioli B."/>
            <person name="Wagenaar J."/>
            <person name="Strong T."/>
        </authorList>
    </citation>
    <scope>NUCLEOTIDE SEQUENCE [LARGE SCALE GENOMIC DNA]</scope>
    <source>
        <strain evidence="7 8">MSG2901</strain>
    </source>
</reference>
<dbReference type="NCBIfam" id="NF041548">
    <property type="entry name" value="PssE"/>
    <property type="match status" value="1"/>
</dbReference>
<dbReference type="Gene3D" id="3.40.50.2000">
    <property type="entry name" value="Glycogen Phosphorylase B"/>
    <property type="match status" value="1"/>
</dbReference>
<keyword evidence="3" id="KW-0328">Glycosyltransferase</keyword>
<comment type="similarity">
    <text evidence="2">Belongs to the glycosyltransferase 28 family.</text>
</comment>
<evidence type="ECO:0000259" key="6">
    <source>
        <dbReference type="Pfam" id="PF04101"/>
    </source>
</evidence>
<evidence type="ECO:0000313" key="8">
    <source>
        <dbReference type="Proteomes" id="UP000664832"/>
    </source>
</evidence>
<keyword evidence="4" id="KW-0808">Transferase</keyword>
<evidence type="ECO:0000256" key="3">
    <source>
        <dbReference type="ARBA" id="ARBA00022676"/>
    </source>
</evidence>
<dbReference type="InterPro" id="IPR007235">
    <property type="entry name" value="Glyco_trans_28_C"/>
</dbReference>
<dbReference type="PANTHER" id="PTHR12867">
    <property type="entry name" value="GLYCOSYL TRANSFERASE-RELATED"/>
    <property type="match status" value="1"/>
</dbReference>
<dbReference type="InterPro" id="IPR039042">
    <property type="entry name" value="Alg13-like"/>
</dbReference>
<evidence type="ECO:0000256" key="2">
    <source>
        <dbReference type="ARBA" id="ARBA00006962"/>
    </source>
</evidence>